<dbReference type="PROSITE" id="PS51078">
    <property type="entry name" value="ICLR_ED"/>
    <property type="match status" value="1"/>
</dbReference>
<gene>
    <name evidence="6" type="ORF">J4573_21555</name>
</gene>
<dbReference type="SMART" id="SM00346">
    <property type="entry name" value="HTH_ICLR"/>
    <property type="match status" value="1"/>
</dbReference>
<dbReference type="InterPro" id="IPR029016">
    <property type="entry name" value="GAF-like_dom_sf"/>
</dbReference>
<dbReference type="Pfam" id="PF01614">
    <property type="entry name" value="IclR_C"/>
    <property type="match status" value="2"/>
</dbReference>
<evidence type="ECO:0000256" key="1">
    <source>
        <dbReference type="ARBA" id="ARBA00023015"/>
    </source>
</evidence>
<dbReference type="InterPro" id="IPR014757">
    <property type="entry name" value="Tscrpt_reg_IclR_C"/>
</dbReference>
<keyword evidence="7" id="KW-1185">Reference proteome</keyword>
<evidence type="ECO:0000259" key="4">
    <source>
        <dbReference type="PROSITE" id="PS51077"/>
    </source>
</evidence>
<dbReference type="Gene3D" id="1.10.10.10">
    <property type="entry name" value="Winged helix-like DNA-binding domain superfamily/Winged helix DNA-binding domain"/>
    <property type="match status" value="1"/>
</dbReference>
<dbReference type="Gene3D" id="3.30.450.40">
    <property type="match status" value="1"/>
</dbReference>
<dbReference type="EMBL" id="JAGEOJ010000008">
    <property type="protein sequence ID" value="MBO2449703.1"/>
    <property type="molecule type" value="Genomic_DNA"/>
</dbReference>
<dbReference type="InterPro" id="IPR050707">
    <property type="entry name" value="HTH_MetabolicPath_Reg"/>
</dbReference>
<dbReference type="PANTHER" id="PTHR30136:SF35">
    <property type="entry name" value="HTH-TYPE TRANSCRIPTIONAL REGULATOR RV1719"/>
    <property type="match status" value="1"/>
</dbReference>
<accession>A0A939PGK9</accession>
<keyword evidence="2" id="KW-0238">DNA-binding</keyword>
<reference evidence="6" key="1">
    <citation type="submission" date="2021-03" db="EMBL/GenBank/DDBJ databases">
        <authorList>
            <person name="Kanchanasin P."/>
            <person name="Saeng-In P."/>
            <person name="Phongsopitanun W."/>
            <person name="Yuki M."/>
            <person name="Kudo T."/>
            <person name="Ohkuma M."/>
            <person name="Tanasupawat S."/>
        </authorList>
    </citation>
    <scope>NUCLEOTIDE SEQUENCE</scope>
    <source>
        <strain evidence="6">GKU 128</strain>
    </source>
</reference>
<evidence type="ECO:0000256" key="2">
    <source>
        <dbReference type="ARBA" id="ARBA00023125"/>
    </source>
</evidence>
<name>A0A939PGK9_9ACTN</name>
<dbReference type="InterPro" id="IPR036388">
    <property type="entry name" value="WH-like_DNA-bd_sf"/>
</dbReference>
<evidence type="ECO:0000313" key="6">
    <source>
        <dbReference type="EMBL" id="MBO2449703.1"/>
    </source>
</evidence>
<evidence type="ECO:0000313" key="7">
    <source>
        <dbReference type="Proteomes" id="UP000669179"/>
    </source>
</evidence>
<proteinExistence type="predicted"/>
<dbReference type="PROSITE" id="PS51077">
    <property type="entry name" value="HTH_ICLR"/>
    <property type="match status" value="1"/>
</dbReference>
<dbReference type="InterPro" id="IPR036390">
    <property type="entry name" value="WH_DNA-bd_sf"/>
</dbReference>
<feature type="domain" description="HTH iclR-type" evidence="4">
    <location>
        <begin position="5"/>
        <end position="64"/>
    </location>
</feature>
<dbReference type="GO" id="GO:0003677">
    <property type="term" value="F:DNA binding"/>
    <property type="evidence" value="ECO:0007669"/>
    <property type="project" value="UniProtKB-KW"/>
</dbReference>
<evidence type="ECO:0000256" key="3">
    <source>
        <dbReference type="ARBA" id="ARBA00023163"/>
    </source>
</evidence>
<dbReference type="SUPFAM" id="SSF55781">
    <property type="entry name" value="GAF domain-like"/>
    <property type="match status" value="1"/>
</dbReference>
<sequence>MPEISKTADQALVLLLSMAEAGPGTAAGLAERLGMHRTVVHRLLATLEGRGFVRRQGSSYALGLVLRHLAEQVESDLLTAARPVMTELSAATGETVTLHVREGEEIVVADRVQGSRHPVRVDYQPGDRNPLSVGAAGRAVLAHLAAEAPAPLIERLEEIRRTGHDYSHDELKAGVSGIAAPVFSRTGVVASLSLVVPTSRDESLAEHVPELIEAAGAVTSRLAAM</sequence>
<comment type="caution">
    <text evidence="6">The sequence shown here is derived from an EMBL/GenBank/DDBJ whole genome shotgun (WGS) entry which is preliminary data.</text>
</comment>
<organism evidence="6 7">
    <name type="scientific">Actinomadura barringtoniae</name>
    <dbReference type="NCBI Taxonomy" id="1427535"/>
    <lineage>
        <taxon>Bacteria</taxon>
        <taxon>Bacillati</taxon>
        <taxon>Actinomycetota</taxon>
        <taxon>Actinomycetes</taxon>
        <taxon>Streptosporangiales</taxon>
        <taxon>Thermomonosporaceae</taxon>
        <taxon>Actinomadura</taxon>
    </lineage>
</organism>
<dbReference type="Pfam" id="PF09339">
    <property type="entry name" value="HTH_IclR"/>
    <property type="match status" value="1"/>
</dbReference>
<dbReference type="InterPro" id="IPR005471">
    <property type="entry name" value="Tscrpt_reg_IclR_N"/>
</dbReference>
<keyword evidence="1" id="KW-0805">Transcription regulation</keyword>
<dbReference type="PANTHER" id="PTHR30136">
    <property type="entry name" value="HELIX-TURN-HELIX TRANSCRIPTIONAL REGULATOR, ICLR FAMILY"/>
    <property type="match status" value="1"/>
</dbReference>
<keyword evidence="3" id="KW-0804">Transcription</keyword>
<dbReference type="GO" id="GO:0045892">
    <property type="term" value="P:negative regulation of DNA-templated transcription"/>
    <property type="evidence" value="ECO:0007669"/>
    <property type="project" value="TreeGrafter"/>
</dbReference>
<feature type="domain" description="IclR-ED" evidence="5">
    <location>
        <begin position="64"/>
        <end position="224"/>
    </location>
</feature>
<dbReference type="SUPFAM" id="SSF46785">
    <property type="entry name" value="Winged helix' DNA-binding domain"/>
    <property type="match status" value="1"/>
</dbReference>
<evidence type="ECO:0000259" key="5">
    <source>
        <dbReference type="PROSITE" id="PS51078"/>
    </source>
</evidence>
<dbReference type="RefSeq" id="WP_208257575.1">
    <property type="nucleotide sequence ID" value="NZ_JAGEOJ010000008.1"/>
</dbReference>
<protein>
    <submittedName>
        <fullName evidence="6">IclR family transcriptional regulator</fullName>
    </submittedName>
</protein>
<dbReference type="Proteomes" id="UP000669179">
    <property type="component" value="Unassembled WGS sequence"/>
</dbReference>
<dbReference type="GO" id="GO:0003700">
    <property type="term" value="F:DNA-binding transcription factor activity"/>
    <property type="evidence" value="ECO:0007669"/>
    <property type="project" value="TreeGrafter"/>
</dbReference>
<dbReference type="AlphaFoldDB" id="A0A939PGK9"/>